<dbReference type="GO" id="GO:0008061">
    <property type="term" value="F:chitin binding"/>
    <property type="evidence" value="ECO:0007669"/>
    <property type="project" value="UniProtKB-KW"/>
</dbReference>
<protein>
    <submittedName>
        <fullName evidence="9">Peritrophin-1-like</fullName>
    </submittedName>
</protein>
<dbReference type="SUPFAM" id="SSF57625">
    <property type="entry name" value="Invertebrate chitin-binding proteins"/>
    <property type="match status" value="2"/>
</dbReference>
<dbReference type="InterPro" id="IPR036508">
    <property type="entry name" value="Chitin-bd_dom_sf"/>
</dbReference>
<reference evidence="9" key="1">
    <citation type="submission" date="2025-08" db="UniProtKB">
        <authorList>
            <consortium name="RefSeq"/>
        </authorList>
    </citation>
    <scope>IDENTIFICATION</scope>
</reference>
<dbReference type="Proteomes" id="UP000504615">
    <property type="component" value="Unplaced"/>
</dbReference>
<keyword evidence="1" id="KW-0147">Chitin-binding</keyword>
<dbReference type="Gene3D" id="2.170.140.10">
    <property type="entry name" value="Chitin binding domain"/>
    <property type="match status" value="2"/>
</dbReference>
<evidence type="ECO:0000256" key="2">
    <source>
        <dbReference type="ARBA" id="ARBA00022729"/>
    </source>
</evidence>
<evidence type="ECO:0000256" key="4">
    <source>
        <dbReference type="ARBA" id="ARBA00023157"/>
    </source>
</evidence>
<dbReference type="SMART" id="SM00494">
    <property type="entry name" value="ChtBD2"/>
    <property type="match status" value="2"/>
</dbReference>
<evidence type="ECO:0000313" key="9">
    <source>
        <dbReference type="RefSeq" id="XP_011634225.2"/>
    </source>
</evidence>
<feature type="domain" description="Chitin-binding type-2" evidence="7">
    <location>
        <begin position="107"/>
        <end position="167"/>
    </location>
</feature>
<dbReference type="RefSeq" id="XP_011634225.2">
    <property type="nucleotide sequence ID" value="XM_011635923.2"/>
</dbReference>
<organism evidence="8 9">
    <name type="scientific">Pogonomyrmex barbatus</name>
    <name type="common">red harvester ant</name>
    <dbReference type="NCBI Taxonomy" id="144034"/>
    <lineage>
        <taxon>Eukaryota</taxon>
        <taxon>Metazoa</taxon>
        <taxon>Ecdysozoa</taxon>
        <taxon>Arthropoda</taxon>
        <taxon>Hexapoda</taxon>
        <taxon>Insecta</taxon>
        <taxon>Pterygota</taxon>
        <taxon>Neoptera</taxon>
        <taxon>Endopterygota</taxon>
        <taxon>Hymenoptera</taxon>
        <taxon>Apocrita</taxon>
        <taxon>Aculeata</taxon>
        <taxon>Formicoidea</taxon>
        <taxon>Formicidae</taxon>
        <taxon>Myrmicinae</taxon>
        <taxon>Pogonomyrmex</taxon>
    </lineage>
</organism>
<feature type="domain" description="Chitin-binding type-2" evidence="7">
    <location>
        <begin position="176"/>
        <end position="234"/>
    </location>
</feature>
<gene>
    <name evidence="9" type="primary">LOC105425240</name>
</gene>
<accession>A0A6I9W2V4</accession>
<dbReference type="KEGG" id="pbar:105425240"/>
<dbReference type="InterPro" id="IPR051940">
    <property type="entry name" value="Chitin_bind-dev_reg"/>
</dbReference>
<evidence type="ECO:0000256" key="1">
    <source>
        <dbReference type="ARBA" id="ARBA00022669"/>
    </source>
</evidence>
<keyword evidence="4" id="KW-1015">Disulfide bond</keyword>
<feature type="signal peptide" evidence="6">
    <location>
        <begin position="1"/>
        <end position="24"/>
    </location>
</feature>
<keyword evidence="2 6" id="KW-0732">Signal</keyword>
<evidence type="ECO:0000256" key="3">
    <source>
        <dbReference type="ARBA" id="ARBA00022737"/>
    </source>
</evidence>
<dbReference type="PROSITE" id="PS50940">
    <property type="entry name" value="CHIT_BIND_II"/>
    <property type="match status" value="2"/>
</dbReference>
<feature type="chain" id="PRO_5026975796" evidence="6">
    <location>
        <begin position="25"/>
        <end position="235"/>
    </location>
</feature>
<dbReference type="PANTHER" id="PTHR23301">
    <property type="entry name" value="CHITIN BINDING PERITROPHIN-A"/>
    <property type="match status" value="1"/>
</dbReference>
<evidence type="ECO:0000259" key="7">
    <source>
        <dbReference type="PROSITE" id="PS50940"/>
    </source>
</evidence>
<keyword evidence="3" id="KW-0677">Repeat</keyword>
<evidence type="ECO:0000313" key="8">
    <source>
        <dbReference type="Proteomes" id="UP000504615"/>
    </source>
</evidence>
<evidence type="ECO:0000256" key="5">
    <source>
        <dbReference type="ARBA" id="ARBA00023180"/>
    </source>
</evidence>
<sequence>MNKQPFTRLAISIIILQASLRISGLYTIVECPMELRKDIAEYSKPKPLQTSCTMQLLCPPLPEDLTKYEKRDQGYQVHEDPDAGTMCEMKLKINIVRNLNRSEIKEENPCIELAHHEHPVLLPHSTNCSLFYKCDWGVPMLFECPEELHFNPVLQVCDWAWQARCDSPWNDCPRPFPRCPIHYPGPLLLPHPFRCDRFYQCNWGTSRLQACPTGLYFDSRLKMCDWPYNSNCQSC</sequence>
<dbReference type="AlphaFoldDB" id="A0A6I9W2V4"/>
<evidence type="ECO:0000256" key="6">
    <source>
        <dbReference type="SAM" id="SignalP"/>
    </source>
</evidence>
<dbReference type="GeneID" id="105425240"/>
<name>A0A6I9W2V4_9HYME</name>
<dbReference type="Pfam" id="PF01607">
    <property type="entry name" value="CBM_14"/>
    <property type="match status" value="2"/>
</dbReference>
<dbReference type="PANTHER" id="PTHR23301:SF0">
    <property type="entry name" value="CHITIN-BINDING TYPE-2 DOMAIN-CONTAINING PROTEIN-RELATED"/>
    <property type="match status" value="1"/>
</dbReference>
<dbReference type="InterPro" id="IPR002557">
    <property type="entry name" value="Chitin-bd_dom"/>
</dbReference>
<keyword evidence="5" id="KW-0325">Glycoprotein</keyword>
<dbReference type="OrthoDB" id="6020543at2759"/>
<dbReference type="GO" id="GO:0005576">
    <property type="term" value="C:extracellular region"/>
    <property type="evidence" value="ECO:0007669"/>
    <property type="project" value="InterPro"/>
</dbReference>
<proteinExistence type="predicted"/>
<keyword evidence="8" id="KW-1185">Reference proteome</keyword>